<evidence type="ECO:0000259" key="12">
    <source>
        <dbReference type="PROSITE" id="PS50994"/>
    </source>
</evidence>
<keyword evidence="5" id="KW-0255">Endonuclease</keyword>
<dbReference type="SUPFAM" id="SSF53098">
    <property type="entry name" value="Ribonuclease H-like"/>
    <property type="match status" value="1"/>
</dbReference>
<reference evidence="13 14" key="1">
    <citation type="submission" date="2017-06" db="EMBL/GenBank/DDBJ databases">
        <title>A platform for efficient transgenesis in Macrostomum lignano, a flatworm model organism for stem cell research.</title>
        <authorList>
            <person name="Berezikov E."/>
        </authorList>
    </citation>
    <scope>NUCLEOTIDE SEQUENCE [LARGE SCALE GENOMIC DNA]</scope>
    <source>
        <strain evidence="13">DV1</strain>
        <tissue evidence="13">Whole organism</tissue>
    </source>
</reference>
<protein>
    <recommendedName>
        <fullName evidence="1">RNA-directed DNA polymerase</fullName>
        <ecNumber evidence="1">2.7.7.49</ecNumber>
    </recommendedName>
</protein>
<evidence type="ECO:0000259" key="11">
    <source>
        <dbReference type="PROSITE" id="PS50878"/>
    </source>
</evidence>
<dbReference type="PROSITE" id="PS50158">
    <property type="entry name" value="ZF_CCHC"/>
    <property type="match status" value="1"/>
</dbReference>
<dbReference type="InterPro" id="IPR036875">
    <property type="entry name" value="Znf_CCHC_sf"/>
</dbReference>
<dbReference type="CDD" id="cd09274">
    <property type="entry name" value="RNase_HI_RT_Ty3"/>
    <property type="match status" value="1"/>
</dbReference>
<evidence type="ECO:0000256" key="5">
    <source>
        <dbReference type="ARBA" id="ARBA00022759"/>
    </source>
</evidence>
<dbReference type="Gene3D" id="3.30.420.10">
    <property type="entry name" value="Ribonuclease H-like superfamily/Ribonuclease H"/>
    <property type="match status" value="1"/>
</dbReference>
<dbReference type="SMART" id="SM00343">
    <property type="entry name" value="ZnF_C2HC"/>
    <property type="match status" value="1"/>
</dbReference>
<dbReference type="FunFam" id="3.30.70.270:FF:000026">
    <property type="entry name" value="Transposon Ty3-G Gag-Pol polyprotein"/>
    <property type="match status" value="1"/>
</dbReference>
<dbReference type="GO" id="GO:0015074">
    <property type="term" value="P:DNA integration"/>
    <property type="evidence" value="ECO:0007669"/>
    <property type="project" value="InterPro"/>
</dbReference>
<dbReference type="FunFam" id="1.10.340.70:FF:000001">
    <property type="entry name" value="Retrovirus-related Pol polyprotein from transposon gypsy-like Protein"/>
    <property type="match status" value="1"/>
</dbReference>
<dbReference type="InterPro" id="IPR050951">
    <property type="entry name" value="Retrovirus_Pol_polyprotein"/>
</dbReference>
<dbReference type="PANTHER" id="PTHR37984:SF5">
    <property type="entry name" value="PROTEIN NYNRIN-LIKE"/>
    <property type="match status" value="1"/>
</dbReference>
<dbReference type="GO" id="GO:0016787">
    <property type="term" value="F:hydrolase activity"/>
    <property type="evidence" value="ECO:0007669"/>
    <property type="project" value="UniProtKB-KW"/>
</dbReference>
<dbReference type="GO" id="GO:0004519">
    <property type="term" value="F:endonuclease activity"/>
    <property type="evidence" value="ECO:0007669"/>
    <property type="project" value="UniProtKB-KW"/>
</dbReference>
<evidence type="ECO:0000256" key="2">
    <source>
        <dbReference type="ARBA" id="ARBA00022679"/>
    </source>
</evidence>
<name>A0A267GZM5_9PLAT</name>
<dbReference type="SUPFAM" id="SSF57756">
    <property type="entry name" value="Retrovirus zinc finger-like domains"/>
    <property type="match status" value="1"/>
</dbReference>
<dbReference type="FunFam" id="3.30.420.10:FF:000032">
    <property type="entry name" value="Retrovirus-related Pol polyprotein from transposon 297-like Protein"/>
    <property type="match status" value="1"/>
</dbReference>
<dbReference type="Gene3D" id="3.10.10.10">
    <property type="entry name" value="HIV Type 1 Reverse Transcriptase, subunit A, domain 1"/>
    <property type="match status" value="1"/>
</dbReference>
<keyword evidence="8" id="KW-0863">Zinc-finger</keyword>
<dbReference type="Gene3D" id="4.10.60.10">
    <property type="entry name" value="Zinc finger, CCHC-type"/>
    <property type="match status" value="1"/>
</dbReference>
<keyword evidence="3" id="KW-0548">Nucleotidyltransferase</keyword>
<organism evidence="13 14">
    <name type="scientific">Macrostomum lignano</name>
    <dbReference type="NCBI Taxonomy" id="282301"/>
    <lineage>
        <taxon>Eukaryota</taxon>
        <taxon>Metazoa</taxon>
        <taxon>Spiralia</taxon>
        <taxon>Lophotrochozoa</taxon>
        <taxon>Platyhelminthes</taxon>
        <taxon>Rhabditophora</taxon>
        <taxon>Macrostomorpha</taxon>
        <taxon>Macrostomida</taxon>
        <taxon>Macrostomidae</taxon>
        <taxon>Macrostomum</taxon>
    </lineage>
</organism>
<evidence type="ECO:0000259" key="10">
    <source>
        <dbReference type="PROSITE" id="PS50158"/>
    </source>
</evidence>
<dbReference type="GO" id="GO:0003676">
    <property type="term" value="F:nucleic acid binding"/>
    <property type="evidence" value="ECO:0007669"/>
    <property type="project" value="InterPro"/>
</dbReference>
<feature type="domain" description="CCHC-type" evidence="10">
    <location>
        <begin position="232"/>
        <end position="247"/>
    </location>
</feature>
<dbReference type="Gene3D" id="1.10.340.70">
    <property type="match status" value="1"/>
</dbReference>
<dbReference type="Gene3D" id="2.40.70.10">
    <property type="entry name" value="Acid Proteases"/>
    <property type="match status" value="1"/>
</dbReference>
<dbReference type="InterPro" id="IPR041588">
    <property type="entry name" value="Integrase_H2C2"/>
</dbReference>
<evidence type="ECO:0000256" key="6">
    <source>
        <dbReference type="ARBA" id="ARBA00022801"/>
    </source>
</evidence>
<evidence type="ECO:0000313" key="14">
    <source>
        <dbReference type="Proteomes" id="UP000215902"/>
    </source>
</evidence>
<accession>A0A267GZM5</accession>
<dbReference type="Proteomes" id="UP000215902">
    <property type="component" value="Unassembled WGS sequence"/>
</dbReference>
<feature type="region of interest" description="Disordered" evidence="9">
    <location>
        <begin position="263"/>
        <end position="292"/>
    </location>
</feature>
<keyword evidence="2" id="KW-0808">Transferase</keyword>
<dbReference type="Gene3D" id="3.10.20.370">
    <property type="match status" value="1"/>
</dbReference>
<dbReference type="InterPro" id="IPR021109">
    <property type="entry name" value="Peptidase_aspartic_dom_sf"/>
</dbReference>
<dbReference type="FunFam" id="3.10.20.370:FF:000001">
    <property type="entry name" value="Retrovirus-related Pol polyprotein from transposon 17.6-like protein"/>
    <property type="match status" value="1"/>
</dbReference>
<evidence type="ECO:0000256" key="3">
    <source>
        <dbReference type="ARBA" id="ARBA00022695"/>
    </source>
</evidence>
<dbReference type="OrthoDB" id="6516679at2759"/>
<keyword evidence="4" id="KW-0540">Nuclease</keyword>
<dbReference type="Pfam" id="PF00098">
    <property type="entry name" value="zf-CCHC"/>
    <property type="match status" value="1"/>
</dbReference>
<feature type="domain" description="Integrase catalytic" evidence="12">
    <location>
        <begin position="1142"/>
        <end position="1301"/>
    </location>
</feature>
<dbReference type="Pfam" id="PF00078">
    <property type="entry name" value="RVT_1"/>
    <property type="match status" value="1"/>
</dbReference>
<dbReference type="CDD" id="cd01647">
    <property type="entry name" value="RT_LTR"/>
    <property type="match status" value="1"/>
</dbReference>
<evidence type="ECO:0000256" key="7">
    <source>
        <dbReference type="ARBA" id="ARBA00022918"/>
    </source>
</evidence>
<keyword evidence="6" id="KW-0378">Hydrolase</keyword>
<dbReference type="EMBL" id="NIVC01000085">
    <property type="protein sequence ID" value="PAA91500.1"/>
    <property type="molecule type" value="Genomic_DNA"/>
</dbReference>
<dbReference type="InterPro" id="IPR043128">
    <property type="entry name" value="Rev_trsase/Diguanyl_cyclase"/>
</dbReference>
<dbReference type="CDD" id="cd00303">
    <property type="entry name" value="retropepsin_like"/>
    <property type="match status" value="1"/>
</dbReference>
<gene>
    <name evidence="13" type="ORF">BOX15_Mlig011017g9</name>
</gene>
<dbReference type="InterPro" id="IPR012337">
    <property type="entry name" value="RNaseH-like_sf"/>
</dbReference>
<evidence type="ECO:0000256" key="1">
    <source>
        <dbReference type="ARBA" id="ARBA00012493"/>
    </source>
</evidence>
<dbReference type="PROSITE" id="PS50994">
    <property type="entry name" value="INTEGRASE"/>
    <property type="match status" value="1"/>
</dbReference>
<dbReference type="Gene3D" id="3.30.70.270">
    <property type="match status" value="2"/>
</dbReference>
<keyword evidence="8" id="KW-0479">Metal-binding</keyword>
<dbReference type="InterPro" id="IPR043502">
    <property type="entry name" value="DNA/RNA_pol_sf"/>
</dbReference>
<dbReference type="STRING" id="282301.A0A267GZM5"/>
<dbReference type="Pfam" id="PF22938">
    <property type="entry name" value="Integrase_p58_C"/>
    <property type="match status" value="1"/>
</dbReference>
<dbReference type="InterPro" id="IPR001584">
    <property type="entry name" value="Integrase_cat-core"/>
</dbReference>
<feature type="domain" description="Reverse transcriptase" evidence="11">
    <location>
        <begin position="608"/>
        <end position="787"/>
    </location>
</feature>
<comment type="caution">
    <text evidence="13">The sequence shown here is derived from an EMBL/GenBank/DDBJ whole genome shotgun (WGS) entry which is preliminary data.</text>
</comment>
<dbReference type="PANTHER" id="PTHR37984">
    <property type="entry name" value="PROTEIN CBG26694"/>
    <property type="match status" value="1"/>
</dbReference>
<keyword evidence="7" id="KW-0695">RNA-directed DNA polymerase</keyword>
<feature type="region of interest" description="Disordered" evidence="9">
    <location>
        <begin position="1427"/>
        <end position="1483"/>
    </location>
</feature>
<sequence length="1483" mass="164867">MAHANALLPPKFSGSDDTDINMWLQMFEDFAADSEWNDTKMASKIKLLLSGEALVFVWDLPAAKQSSYKILKDELVKFYRGKDNTFRAMSEFESRKRRQGESLRELCYALKLLYRKARSEHAQTVRDCEVRHRLLALLPTEIREALLKASDYDSSSPEQLADRATALESIGSKGAPASVAVTSVSSQVTDRLEQMQEQLADLAATVATIGSRGGQRGGRRNAARGRGSTRGKCFNCAQPGHFAAQCPGKQVAPAVPSVQPLLRQRTPGRGLPDPGFGKLLRTGERGPSPALPSKAQTVSIFLPGSIAGRPCRWLFDTGAQVTLVSAALLRVLGVDAQLHPPISTPVGIDGRRLESPASATLAIQLEGLPSVEHQVMVVAGIQPECVLGMDAIGKMCSSFSVNLPASSVQLGSTRISILPDRSSSQACRVVPTAVIARVASTVSIPARSRVIIPVKVPSSVEQGLFEPSSDFIDKTGLLPNRALVVSSVDGNLPVGVCNVSADPVVLYQNQAIGNFDAAEVNGADGEPGEEEAGFNINPELSESQRERIESLLCQAEQAFARHEFDLGTTHLLQHEINLEPGSRPIKHRQRTVPLNYRQQVDEKISEMRRHGIIEPSCSPWASNLLVVRKKNNEIRICTDWRALNSCTVKDAYPLPPLSAALDALTGSSWFSTLDLRQGFLQVELREQDREKTAFYTTQGLMQYRKLGFGLCNAPATFQRLMDLTMAGLNWTEVLTYMDDLILFSQTFEKHAETLEQVLGRLQSAGLKLNKRKSYFCFQEVEYLGHKISAEGIRPTQDKVSAIQSIPIPECAEDVRRLVGMLGFYRRFVPHFASIANPLHQATQKSRQFQWTTQCDDALRKLKSALSTPPVLKLPDFSKGFRLCCDSSGVAIAGVLSQLHEDAECRVAYASRVLNKAERNYSTTHRELLAVVWAMKHFRNYLASAGEILVFTDHKPLQGLLNTKEPEGRLARWITFLQEINFKLLFRPGRENVVADALSRAAATRLHPAWSDNDIRVAQADDPVLAAARQVLLGQRPRRGKAADDAEHLVRTEKLDLGEDGVLKKSGQPVIPRQLRQDLLQLLHDDPASGHLGTERTLARVVSRAWWPGLKDDVQHWVSSCEVCQRRKVPHQHQRAPLQINTVPSAPWEMVQVDIKGPLPETEAGLRYIICFTDVFSKWVEATAVSNIEARTVADALLRSVVLRHGAPEVIHSDQGRQFESDIFQELCRLLDIRKTRTTPFHPSGNPAVERFNRTLGDMLAAYCMEQQNKWADFLPYVIWAYNSSAHCTTKRSPYAVLHGCDPRIPAELSLPAGGERRLVTDTLADARTGLQLVRQRLQSTQRSRKQQYDKRQHFTPIQVGQLVMLSNPAVLKGQSKALRRRWLGPYRVLERLSPVTYRISKPAGRRRSTVVHHDRLKLFVRRRPQPAFWQSAPNPPAAEAGRPPSPAVDPRLTWTDLLDEPTAVGPRRSARTRRPPDFYAAQN</sequence>
<dbReference type="InterPro" id="IPR000477">
    <property type="entry name" value="RT_dom"/>
</dbReference>
<dbReference type="EC" id="2.7.7.49" evidence="1"/>
<dbReference type="InterPro" id="IPR036397">
    <property type="entry name" value="RNaseH_sf"/>
</dbReference>
<dbReference type="Pfam" id="PF00665">
    <property type="entry name" value="rve"/>
    <property type="match status" value="1"/>
</dbReference>
<dbReference type="InterPro" id="IPR054465">
    <property type="entry name" value="Integrase_p58-like_C"/>
</dbReference>
<evidence type="ECO:0000313" key="13">
    <source>
        <dbReference type="EMBL" id="PAA91500.1"/>
    </source>
</evidence>
<dbReference type="Pfam" id="PF17917">
    <property type="entry name" value="RT_RNaseH"/>
    <property type="match status" value="1"/>
</dbReference>
<keyword evidence="8" id="KW-0862">Zinc</keyword>
<dbReference type="InterPro" id="IPR041373">
    <property type="entry name" value="RT_RNaseH"/>
</dbReference>
<dbReference type="Pfam" id="PF17921">
    <property type="entry name" value="Integrase_H2C2"/>
    <property type="match status" value="1"/>
</dbReference>
<dbReference type="SUPFAM" id="SSF50630">
    <property type="entry name" value="Acid proteases"/>
    <property type="match status" value="1"/>
</dbReference>
<dbReference type="GO" id="GO:0003964">
    <property type="term" value="F:RNA-directed DNA polymerase activity"/>
    <property type="evidence" value="ECO:0007669"/>
    <property type="project" value="UniProtKB-KW"/>
</dbReference>
<evidence type="ECO:0000256" key="4">
    <source>
        <dbReference type="ARBA" id="ARBA00022722"/>
    </source>
</evidence>
<dbReference type="InterPro" id="IPR001878">
    <property type="entry name" value="Znf_CCHC"/>
</dbReference>
<evidence type="ECO:0000256" key="9">
    <source>
        <dbReference type="SAM" id="MobiDB-lite"/>
    </source>
</evidence>
<keyword evidence="14" id="KW-1185">Reference proteome</keyword>
<dbReference type="GO" id="GO:0008270">
    <property type="term" value="F:zinc ion binding"/>
    <property type="evidence" value="ECO:0007669"/>
    <property type="project" value="UniProtKB-KW"/>
</dbReference>
<proteinExistence type="predicted"/>
<dbReference type="Pfam" id="PF13975">
    <property type="entry name" value="gag-asp_proteas"/>
    <property type="match status" value="1"/>
</dbReference>
<evidence type="ECO:0000256" key="8">
    <source>
        <dbReference type="PROSITE-ProRule" id="PRU00047"/>
    </source>
</evidence>
<dbReference type="PROSITE" id="PS50878">
    <property type="entry name" value="RT_POL"/>
    <property type="match status" value="1"/>
</dbReference>
<dbReference type="SUPFAM" id="SSF56672">
    <property type="entry name" value="DNA/RNA polymerases"/>
    <property type="match status" value="1"/>
</dbReference>